<dbReference type="AlphaFoldDB" id="A0A1H9I2R6"/>
<sequence>MESRENPLFGRKIFFVNPSFYIEKYLIDYLRKNEYEVYLIKDYRKAKKILSVYPDAMCFIDIDEALSYSEWFNYMKSFSVIPELQGIYLGIVTQSAGWEDKDKFLMNIRLPGGFTVITKQEPLIEHFAAILDLNGAKGRRKYLRLDTRSEKDVSGYMTSEGKVYPVNIKDISSVGFAIIYKQELMPLFQKNTLIRNICLSAGRKSMVCSCIVFNTQVNPDGTAMSVLMLTNENPESTKTYIRDYIFQKFDAKMTTLIENVEKDDTRYNLTDEYSQLHAVRDRDYGELESLDALEPLEEEGKSESEIKFTGSNIEDDLL</sequence>
<gene>
    <name evidence="2" type="ORF">SAMN04487977_10897</name>
</gene>
<reference evidence="2 3" key="1">
    <citation type="submission" date="2016-10" db="EMBL/GenBank/DDBJ databases">
        <authorList>
            <person name="de Groot N.N."/>
        </authorList>
    </citation>
    <scope>NUCLEOTIDE SEQUENCE [LARGE SCALE GENOMIC DNA]</scope>
    <source>
        <strain evidence="2 3">B25</strain>
    </source>
</reference>
<dbReference type="Gene3D" id="2.40.10.220">
    <property type="entry name" value="predicted glycosyltransferase like domains"/>
    <property type="match status" value="1"/>
</dbReference>
<evidence type="ECO:0000256" key="1">
    <source>
        <dbReference type="SAM" id="MobiDB-lite"/>
    </source>
</evidence>
<organism evidence="2 3">
    <name type="scientific">Treponema bryantii</name>
    <dbReference type="NCBI Taxonomy" id="163"/>
    <lineage>
        <taxon>Bacteria</taxon>
        <taxon>Pseudomonadati</taxon>
        <taxon>Spirochaetota</taxon>
        <taxon>Spirochaetia</taxon>
        <taxon>Spirochaetales</taxon>
        <taxon>Treponemataceae</taxon>
        <taxon>Treponema</taxon>
    </lineage>
</organism>
<evidence type="ECO:0000313" key="3">
    <source>
        <dbReference type="Proteomes" id="UP000182360"/>
    </source>
</evidence>
<dbReference type="EMBL" id="FOFU01000008">
    <property type="protein sequence ID" value="SEQ68961.1"/>
    <property type="molecule type" value="Genomic_DNA"/>
</dbReference>
<accession>A0A1H9I2R6</accession>
<keyword evidence="3" id="KW-1185">Reference proteome</keyword>
<evidence type="ECO:0008006" key="4">
    <source>
        <dbReference type="Google" id="ProtNLM"/>
    </source>
</evidence>
<dbReference type="RefSeq" id="WP_074644703.1">
    <property type="nucleotide sequence ID" value="NZ_AP025286.1"/>
</dbReference>
<dbReference type="STRING" id="163.SAMN04487775_10312"/>
<evidence type="ECO:0000313" key="2">
    <source>
        <dbReference type="EMBL" id="SEQ68961.1"/>
    </source>
</evidence>
<dbReference type="Proteomes" id="UP000182360">
    <property type="component" value="Unassembled WGS sequence"/>
</dbReference>
<protein>
    <recommendedName>
        <fullName evidence="4">PilZ domain-containing protein</fullName>
    </recommendedName>
</protein>
<feature type="region of interest" description="Disordered" evidence="1">
    <location>
        <begin position="296"/>
        <end position="318"/>
    </location>
</feature>
<name>A0A1H9I2R6_9SPIR</name>
<proteinExistence type="predicted"/>
<dbReference type="OrthoDB" id="356575at2"/>